<dbReference type="KEGG" id="psav:PSA3335_14270"/>
<gene>
    <name evidence="2" type="ORF">PSA3335_14270</name>
</gene>
<sequence>MNTDIASGIKYREAVDHDVAAAEVSQGLITSGGGWDLNYDANKLNANQYQGNWINNTFTNTATQILADGYRPGNVNTVKEVFDFSLRDSMQGMTYSNALATFLNSGDASARVTLPTDPLVLDLNGDGVRLTDYLAAPVLFDADNDGGSLEETGWVSPVDGIVVVDSNANGKIDNISETLSEYFGGIAGTDGNAGEKRFSKESPNKSRLCENRLTT</sequence>
<dbReference type="PANTHER" id="PTHR39431:SF1">
    <property type="entry name" value="FRPA_C-RELATED PROTEIN"/>
    <property type="match status" value="1"/>
</dbReference>
<name>A0ABC8BE22_PSESS</name>
<proteinExistence type="predicted"/>
<feature type="region of interest" description="Disordered" evidence="1">
    <location>
        <begin position="193"/>
        <end position="215"/>
    </location>
</feature>
<evidence type="ECO:0000313" key="3">
    <source>
        <dbReference type="Proteomes" id="UP000005729"/>
    </source>
</evidence>
<dbReference type="EMBL" id="CP008742">
    <property type="protein sequence ID" value="ARD12139.1"/>
    <property type="molecule type" value="Genomic_DNA"/>
</dbReference>
<dbReference type="AlphaFoldDB" id="A0ABC8BE22"/>
<evidence type="ECO:0000313" key="2">
    <source>
        <dbReference type="EMBL" id="ARD12139.1"/>
    </source>
</evidence>
<dbReference type="PANTHER" id="PTHR39431">
    <property type="entry name" value="FRPA/C-RELATED PROTEIN"/>
    <property type="match status" value="1"/>
</dbReference>
<accession>A0ABC8BE22</accession>
<organism evidence="2 3">
    <name type="scientific">Pseudomonas savastanoi pv. savastanoi NCPPB 3335</name>
    <dbReference type="NCBI Taxonomy" id="693985"/>
    <lineage>
        <taxon>Bacteria</taxon>
        <taxon>Pseudomonadati</taxon>
        <taxon>Pseudomonadota</taxon>
        <taxon>Gammaproteobacteria</taxon>
        <taxon>Pseudomonadales</taxon>
        <taxon>Pseudomonadaceae</taxon>
        <taxon>Pseudomonas</taxon>
    </lineage>
</organism>
<protein>
    <submittedName>
        <fullName evidence="2">Uncharacterized protein</fullName>
    </submittedName>
</protein>
<evidence type="ECO:0000256" key="1">
    <source>
        <dbReference type="SAM" id="MobiDB-lite"/>
    </source>
</evidence>
<dbReference type="Proteomes" id="UP000005729">
    <property type="component" value="Chromosome"/>
</dbReference>
<reference evidence="2 3" key="1">
    <citation type="journal article" date="2010" name="Environ. Microbiol.">
        <title>Annotation and overview of the Pseudomonas savastanoi pv. savastanoi NCPPB 3335 draft genome reveals the virulence gene complement of a tumour-inducing pathogen of woody hosts.</title>
        <authorList>
            <person name="Rodriguez-Palenzuela P."/>
            <person name="Matas I.M."/>
            <person name="Murillo J."/>
            <person name="Lopez-Solanilla E."/>
            <person name="Bardaji L."/>
            <person name="Perez-Martinez I."/>
            <person name="Rodriguez-Moskera M.E."/>
            <person name="Penyalver R."/>
            <person name="Lopez M.M."/>
            <person name="Quesada J.M."/>
            <person name="Biehl B.S."/>
            <person name="Perna N.T."/>
            <person name="Glasner J.D."/>
            <person name="Cabot E.L."/>
            <person name="Neeno-Eckwall E."/>
            <person name="Ramos C."/>
        </authorList>
    </citation>
    <scope>NUCLEOTIDE SEQUENCE [LARGE SCALE GENOMIC DNA]</scope>
    <source>
        <strain evidence="2 3">NCPPB 3335</strain>
    </source>
</reference>